<evidence type="ECO:0000256" key="5">
    <source>
        <dbReference type="ARBA" id="ARBA00023136"/>
    </source>
</evidence>
<keyword evidence="14" id="KW-1185">Reference proteome</keyword>
<keyword evidence="4 10" id="KW-1133">Transmembrane helix</keyword>
<dbReference type="Pfam" id="PF00015">
    <property type="entry name" value="MCPsignal"/>
    <property type="match status" value="1"/>
</dbReference>
<dbReference type="Pfam" id="PF17200">
    <property type="entry name" value="sCache_2"/>
    <property type="match status" value="1"/>
</dbReference>
<dbReference type="Gene3D" id="1.10.287.950">
    <property type="entry name" value="Methyl-accepting chemotaxis protein"/>
    <property type="match status" value="1"/>
</dbReference>
<dbReference type="RefSeq" id="WP_378939416.1">
    <property type="nucleotide sequence ID" value="NZ_JBHLVO010000047.1"/>
</dbReference>
<reference evidence="13 14" key="1">
    <citation type="submission" date="2024-09" db="EMBL/GenBank/DDBJ databases">
        <authorList>
            <person name="Sun Q."/>
            <person name="Mori K."/>
        </authorList>
    </citation>
    <scope>NUCLEOTIDE SEQUENCE [LARGE SCALE GENOMIC DNA]</scope>
    <source>
        <strain evidence="13 14">CCM 7228</strain>
    </source>
</reference>
<dbReference type="CDD" id="cd06225">
    <property type="entry name" value="HAMP"/>
    <property type="match status" value="1"/>
</dbReference>
<dbReference type="PROSITE" id="PS50885">
    <property type="entry name" value="HAMP"/>
    <property type="match status" value="1"/>
</dbReference>
<keyword evidence="9" id="KW-0175">Coiled coil</keyword>
<name>A0ABV6GM95_9BACI</name>
<evidence type="ECO:0000259" key="11">
    <source>
        <dbReference type="PROSITE" id="PS50111"/>
    </source>
</evidence>
<dbReference type="InterPro" id="IPR004089">
    <property type="entry name" value="MCPsignal_dom"/>
</dbReference>
<evidence type="ECO:0000256" key="9">
    <source>
        <dbReference type="SAM" id="Coils"/>
    </source>
</evidence>
<dbReference type="SMART" id="SM00304">
    <property type="entry name" value="HAMP"/>
    <property type="match status" value="1"/>
</dbReference>
<dbReference type="PRINTS" id="PR00260">
    <property type="entry name" value="CHEMTRNSDUCR"/>
</dbReference>
<evidence type="ECO:0000256" key="2">
    <source>
        <dbReference type="ARBA" id="ARBA00022475"/>
    </source>
</evidence>
<dbReference type="EMBL" id="JBHLVO010000047">
    <property type="protein sequence ID" value="MFC0274804.1"/>
    <property type="molecule type" value="Genomic_DNA"/>
</dbReference>
<keyword evidence="6 8" id="KW-0807">Transducer</keyword>
<keyword evidence="3 10" id="KW-0812">Transmembrane</keyword>
<evidence type="ECO:0000256" key="3">
    <source>
        <dbReference type="ARBA" id="ARBA00022692"/>
    </source>
</evidence>
<evidence type="ECO:0000256" key="7">
    <source>
        <dbReference type="ARBA" id="ARBA00029447"/>
    </source>
</evidence>
<dbReference type="SUPFAM" id="SSF58104">
    <property type="entry name" value="Methyl-accepting chemotaxis protein (MCP) signaling domain"/>
    <property type="match status" value="1"/>
</dbReference>
<evidence type="ECO:0000256" key="6">
    <source>
        <dbReference type="ARBA" id="ARBA00023224"/>
    </source>
</evidence>
<keyword evidence="5 10" id="KW-0472">Membrane</keyword>
<evidence type="ECO:0000313" key="13">
    <source>
        <dbReference type="EMBL" id="MFC0274804.1"/>
    </source>
</evidence>
<keyword evidence="2" id="KW-1003">Cell membrane</keyword>
<feature type="domain" description="HAMP" evidence="12">
    <location>
        <begin position="221"/>
        <end position="274"/>
    </location>
</feature>
<comment type="similarity">
    <text evidence="7">Belongs to the methyl-accepting chemotaxis (MCP) protein family.</text>
</comment>
<evidence type="ECO:0000313" key="14">
    <source>
        <dbReference type="Proteomes" id="UP001589854"/>
    </source>
</evidence>
<dbReference type="PANTHER" id="PTHR32089:SF112">
    <property type="entry name" value="LYSOZYME-LIKE PROTEIN-RELATED"/>
    <property type="match status" value="1"/>
</dbReference>
<dbReference type="Gene3D" id="3.30.450.20">
    <property type="entry name" value="PAS domain"/>
    <property type="match status" value="1"/>
</dbReference>
<feature type="transmembrane region" description="Helical" evidence="10">
    <location>
        <begin position="197"/>
        <end position="219"/>
    </location>
</feature>
<dbReference type="Gene3D" id="6.10.340.10">
    <property type="match status" value="1"/>
</dbReference>
<feature type="coiled-coil region" evidence="9">
    <location>
        <begin position="43"/>
        <end position="77"/>
    </location>
</feature>
<dbReference type="InterPro" id="IPR003660">
    <property type="entry name" value="HAMP_dom"/>
</dbReference>
<organism evidence="13 14">
    <name type="scientific">Metabacillus herbersteinensis</name>
    <dbReference type="NCBI Taxonomy" id="283816"/>
    <lineage>
        <taxon>Bacteria</taxon>
        <taxon>Bacillati</taxon>
        <taxon>Bacillota</taxon>
        <taxon>Bacilli</taxon>
        <taxon>Bacillales</taxon>
        <taxon>Bacillaceae</taxon>
        <taxon>Metabacillus</taxon>
    </lineage>
</organism>
<dbReference type="CDD" id="cd11386">
    <property type="entry name" value="MCP_signal"/>
    <property type="match status" value="1"/>
</dbReference>
<evidence type="ECO:0000256" key="4">
    <source>
        <dbReference type="ARBA" id="ARBA00022989"/>
    </source>
</evidence>
<evidence type="ECO:0000256" key="10">
    <source>
        <dbReference type="SAM" id="Phobius"/>
    </source>
</evidence>
<proteinExistence type="inferred from homology"/>
<dbReference type="Proteomes" id="UP001589854">
    <property type="component" value="Unassembled WGS sequence"/>
</dbReference>
<sequence length="579" mass="62538">MKKGMSIRVKLIILCVVMLAVPSIMVGTIGYMKAKDELNEAGKMSLQNDVRFVLAMIENANREVQQGSVTLEEAQEMIKETILGPKNSDGTREITDLFNLGENGYFFVLDEKALELAHPSLEGESIYDTKSTDGVMVGQELVAIGNNGGGYLEFDWALPNSEQTAPKITYVEKDPNWGWYVNAGTYMMDFNKGANGILYILFITVGVAAILGVILTFFVSGKIVNPIKEIEKRVKRVAEGDLTIDDYVSNTKDEVGRLSADFQLMAGNIKGIVREVSLNSQQVAASAEQLNAASEETSRATEQITSSIQQMVSGNETQAVAVDKNIEISQHIHESVKLITERTNRTEQSVRQASQSAEKGSTYVKQAAKQMGSIHEIVGGLGTVVTSLSNHSVEIEKIIDAINGIAEQTNLLALNASIEAARAGEHGRGFAVVAAEVRKLAEQSSQSTALITTLIKDIQAYTNDADGKMKLAEQEVKEGLAIVHSTGLVFDDIESSVGRIVSEVGDVTEASTSISEYASKLESVIKEVSRITAENGFGTESIAAAAEEQMASMEEIAASSSALAKMAEELQEIVEKFKV</sequence>
<dbReference type="PROSITE" id="PS50111">
    <property type="entry name" value="CHEMOTAXIS_TRANSDUC_2"/>
    <property type="match status" value="1"/>
</dbReference>
<feature type="domain" description="Methyl-accepting transducer" evidence="11">
    <location>
        <begin position="293"/>
        <end position="532"/>
    </location>
</feature>
<evidence type="ECO:0000256" key="1">
    <source>
        <dbReference type="ARBA" id="ARBA00004651"/>
    </source>
</evidence>
<dbReference type="SMART" id="SM00283">
    <property type="entry name" value="MA"/>
    <property type="match status" value="1"/>
</dbReference>
<protein>
    <submittedName>
        <fullName evidence="13">Methyl-accepting chemotaxis protein</fullName>
    </submittedName>
</protein>
<feature type="transmembrane region" description="Helical" evidence="10">
    <location>
        <begin position="12"/>
        <end position="32"/>
    </location>
</feature>
<dbReference type="PANTHER" id="PTHR32089">
    <property type="entry name" value="METHYL-ACCEPTING CHEMOTAXIS PROTEIN MCPB"/>
    <property type="match status" value="1"/>
</dbReference>
<dbReference type="Pfam" id="PF00672">
    <property type="entry name" value="HAMP"/>
    <property type="match status" value="1"/>
</dbReference>
<gene>
    <name evidence="13" type="ORF">ACFFIX_26185</name>
</gene>
<accession>A0ABV6GM95</accession>
<evidence type="ECO:0000259" key="12">
    <source>
        <dbReference type="PROSITE" id="PS50885"/>
    </source>
</evidence>
<evidence type="ECO:0000256" key="8">
    <source>
        <dbReference type="PROSITE-ProRule" id="PRU00284"/>
    </source>
</evidence>
<comment type="caution">
    <text evidence="13">The sequence shown here is derived from an EMBL/GenBank/DDBJ whole genome shotgun (WGS) entry which is preliminary data.</text>
</comment>
<dbReference type="SMART" id="SM01049">
    <property type="entry name" value="Cache_2"/>
    <property type="match status" value="1"/>
</dbReference>
<comment type="subcellular location">
    <subcellularLocation>
        <location evidence="1">Cell membrane</location>
        <topology evidence="1">Multi-pass membrane protein</topology>
    </subcellularLocation>
</comment>
<dbReference type="InterPro" id="IPR033480">
    <property type="entry name" value="sCache_2"/>
</dbReference>
<dbReference type="InterPro" id="IPR004090">
    <property type="entry name" value="Chemotax_Me-accpt_rcpt"/>
</dbReference>